<dbReference type="Pfam" id="PF07158">
    <property type="entry name" value="MatC_N"/>
    <property type="match status" value="2"/>
</dbReference>
<keyword evidence="1" id="KW-1133">Transmembrane helix</keyword>
<feature type="transmembrane region" description="Helical" evidence="1">
    <location>
        <begin position="27"/>
        <end position="43"/>
    </location>
</feature>
<comment type="caution">
    <text evidence="3">The sequence shown here is derived from an EMBL/GenBank/DDBJ whole genome shotgun (WGS) entry which is preliminary data.</text>
</comment>
<protein>
    <submittedName>
        <fullName evidence="3">Di/tricarboxylate transporter</fullName>
    </submittedName>
</protein>
<feature type="domain" description="Dicarboxylate carrier MatC N-terminal" evidence="2">
    <location>
        <begin position="2"/>
        <end position="148"/>
    </location>
</feature>
<evidence type="ECO:0000259" key="2">
    <source>
        <dbReference type="Pfam" id="PF07158"/>
    </source>
</evidence>
<feature type="transmembrane region" description="Helical" evidence="1">
    <location>
        <begin position="326"/>
        <end position="357"/>
    </location>
</feature>
<dbReference type="InterPro" id="IPR009827">
    <property type="entry name" value="MatC_N"/>
</dbReference>
<proteinExistence type="predicted"/>
<feature type="transmembrane region" description="Helical" evidence="1">
    <location>
        <begin position="173"/>
        <end position="198"/>
    </location>
</feature>
<evidence type="ECO:0000256" key="1">
    <source>
        <dbReference type="SAM" id="Phobius"/>
    </source>
</evidence>
<feature type="transmembrane region" description="Helical" evidence="1">
    <location>
        <begin position="224"/>
        <end position="246"/>
    </location>
</feature>
<feature type="transmembrane region" description="Helical" evidence="1">
    <location>
        <begin position="369"/>
        <end position="394"/>
    </location>
</feature>
<keyword evidence="1" id="KW-0472">Membrane</keyword>
<dbReference type="AlphaFoldDB" id="A0A7Y9XMX1"/>
<dbReference type="RefSeq" id="WP_179538929.1">
    <property type="nucleotide sequence ID" value="NZ_JACBYV010000001.1"/>
</dbReference>
<keyword evidence="4" id="KW-1185">Reference proteome</keyword>
<keyword evidence="1" id="KW-0812">Transmembrane</keyword>
<evidence type="ECO:0000313" key="3">
    <source>
        <dbReference type="EMBL" id="NYH74313.1"/>
    </source>
</evidence>
<evidence type="ECO:0000313" key="4">
    <source>
        <dbReference type="Proteomes" id="UP000578688"/>
    </source>
</evidence>
<sequence length="433" mass="45480">MMSLLVVAAIIIAVALGYKTKINIGLFAIAFSYLIGCFGMGLSPSDIIGMWPLKIFFIIFSVCLFYSFATVNGTLEKLAEHLIYTCRAVPQLMPFAVFATAGVIAAMGAGYYTVLAFMAPITLLLCERTGMSLIIGGMAVNYGALSGANFVSSQSGIIFRGLMTNAGLSESDAFINAFGIFVSTLIIPIVVISAFVFLSKNGQAMKVSTFVATAPTPLNREQRITLWLTLAMMAIVLAAPIANIAMPDNQTIAFINSKMDIGLIASIFSVIALLLKLGDERKAMASVPWSTLIMICGVGMLISVAIKAGTIDILASWIGSTIPPLLVPVAFGIIAAIMSIFASTLGVVTPALFPIVLPIASAMGIEPMVIFIAIVVGAQATSISPFASGGSLILGSCTSEQSRATLFPQLLFKAAPIGFVAALAFNVLLTFVY</sequence>
<dbReference type="EMBL" id="JACBYV010000001">
    <property type="protein sequence ID" value="NYH74313.1"/>
    <property type="molecule type" value="Genomic_DNA"/>
</dbReference>
<accession>A0A7Y9XMX1</accession>
<feature type="domain" description="Dicarboxylate carrier MatC N-terminal" evidence="2">
    <location>
        <begin position="257"/>
        <end position="381"/>
    </location>
</feature>
<feature type="transmembrane region" description="Helical" evidence="1">
    <location>
        <begin position="252"/>
        <end position="275"/>
    </location>
</feature>
<reference evidence="3 4" key="1">
    <citation type="submission" date="2020-07" db="EMBL/GenBank/DDBJ databases">
        <title>Genomic analyses of the natural microbiome of Caenorhabditis elegans.</title>
        <authorList>
            <person name="Samuel B."/>
        </authorList>
    </citation>
    <scope>NUCLEOTIDE SEQUENCE [LARGE SCALE GENOMIC DNA]</scope>
    <source>
        <strain evidence="3 4">BIGb0408</strain>
    </source>
</reference>
<feature type="transmembrane region" description="Helical" evidence="1">
    <location>
        <begin position="287"/>
        <end position="306"/>
    </location>
</feature>
<feature type="transmembrane region" description="Helical" evidence="1">
    <location>
        <begin position="95"/>
        <end position="126"/>
    </location>
</feature>
<feature type="transmembrane region" description="Helical" evidence="1">
    <location>
        <begin position="414"/>
        <end position="432"/>
    </location>
</feature>
<name>A0A7Y9XMX1_9GAMM</name>
<feature type="transmembrane region" description="Helical" evidence="1">
    <location>
        <begin position="133"/>
        <end position="153"/>
    </location>
</feature>
<feature type="transmembrane region" description="Helical" evidence="1">
    <location>
        <begin position="55"/>
        <end position="75"/>
    </location>
</feature>
<gene>
    <name evidence="3" type="ORF">FHR27_002923</name>
</gene>
<organism evidence="3 4">
    <name type="scientific">Phytopseudomonas flavescens</name>
    <dbReference type="NCBI Taxonomy" id="29435"/>
    <lineage>
        <taxon>Bacteria</taxon>
        <taxon>Pseudomonadati</taxon>
        <taxon>Pseudomonadota</taxon>
        <taxon>Gammaproteobacteria</taxon>
        <taxon>Pseudomonadales</taxon>
        <taxon>Pseudomonadaceae</taxon>
        <taxon>Phytopseudomonas</taxon>
    </lineage>
</organism>
<dbReference type="Proteomes" id="UP000578688">
    <property type="component" value="Unassembled WGS sequence"/>
</dbReference>